<keyword evidence="2" id="KW-1185">Reference proteome</keyword>
<gene>
    <name evidence="1" type="ORF">CLV39_1040</name>
</gene>
<accession>A0A3M0BI81</accession>
<reference evidence="1 2" key="1">
    <citation type="submission" date="2018-10" db="EMBL/GenBank/DDBJ databases">
        <title>Genomic Encyclopedia of Archaeal and Bacterial Type Strains, Phase II (KMG-II): from individual species to whole genera.</title>
        <authorList>
            <person name="Goeker M."/>
        </authorList>
    </citation>
    <scope>NUCLEOTIDE SEQUENCE [LARGE SCALE GENOMIC DNA]</scope>
    <source>
        <strain evidence="1 2">VM1</strain>
    </source>
</reference>
<organism evidence="1 2">
    <name type="scientific">Hydrogenothermus marinus</name>
    <dbReference type="NCBI Taxonomy" id="133270"/>
    <lineage>
        <taxon>Bacteria</taxon>
        <taxon>Pseudomonadati</taxon>
        <taxon>Aquificota</taxon>
        <taxon>Aquificia</taxon>
        <taxon>Aquificales</taxon>
        <taxon>Hydrogenothermaceae</taxon>
        <taxon>Hydrogenothermus</taxon>
    </lineage>
</organism>
<dbReference type="EMBL" id="REFO01000012">
    <property type="protein sequence ID" value="RMA96029.1"/>
    <property type="molecule type" value="Genomic_DNA"/>
</dbReference>
<dbReference type="Proteomes" id="UP000280842">
    <property type="component" value="Unassembled WGS sequence"/>
</dbReference>
<name>A0A3M0BI81_9AQUI</name>
<evidence type="ECO:0000313" key="2">
    <source>
        <dbReference type="Proteomes" id="UP000280842"/>
    </source>
</evidence>
<sequence>MRKVLIILLLISFTFSYADPYSDIRLEILSKIKVLEEKKSKEKNPKKKRLLEKKIKELKNELEKYNNNLDIIG</sequence>
<proteinExistence type="predicted"/>
<dbReference type="RefSeq" id="WP_121923167.1">
    <property type="nucleotide sequence ID" value="NZ_REFO01000012.1"/>
</dbReference>
<protein>
    <submittedName>
        <fullName evidence="1">Uncharacterized protein</fullName>
    </submittedName>
</protein>
<comment type="caution">
    <text evidence="1">The sequence shown here is derived from an EMBL/GenBank/DDBJ whole genome shotgun (WGS) entry which is preliminary data.</text>
</comment>
<dbReference type="AlphaFoldDB" id="A0A3M0BI81"/>
<evidence type="ECO:0000313" key="1">
    <source>
        <dbReference type="EMBL" id="RMA96029.1"/>
    </source>
</evidence>